<dbReference type="PANTHER" id="PTHR13304">
    <property type="entry name" value="GLYCOSYLPHOSPHATIDYLINOSITOL ANCHOR ATTACHMENT 1 PROTEIN"/>
    <property type="match status" value="1"/>
</dbReference>
<keyword evidence="3" id="KW-1185">Reference proteome</keyword>
<proteinExistence type="predicted"/>
<keyword evidence="1" id="KW-1133">Transmembrane helix</keyword>
<feature type="transmembrane region" description="Helical" evidence="1">
    <location>
        <begin position="48"/>
        <end position="67"/>
    </location>
</feature>
<evidence type="ECO:0000313" key="2">
    <source>
        <dbReference type="EMBL" id="KAJ3646927.1"/>
    </source>
</evidence>
<sequence length="694" mass="78798">MTTFFGALSLNPTQKALLVVCLEKCLTVPFIGLSKVIHRLILTIYNRVYAAFFVLGLILLCLLAANWQSEKIGDSSTSTEHVKIPGTFDRRPLADYYYKHLLEEIWQNDGSIPLFWLVDRMEGIGLQTHIHNFTFYNPVGTPGYLSGRNVYGILRGSRSSEDALVLSAPYRPTWTSNLTTTPSIAVLLAMAFHARRVNRWGKNVIFLITEHEQLGMQAWLEAYHGVGGRSHLFRHGDFKRAGPLHAVINLEFHHRIFSEVDIKIAGLNGLVPSLDLYFRTIDVLNNHTIPLTFKNERNVSFDSSMIQMQMETVVKQILGIPDGNHGLFYGFGIHALTLKSVYRNNTKTFDFTVMGRMLEELLYGLNYKEGRISHDFPNLMVAPHNLDTFNIYTWIVWIMAATLIFVSYGYWFNYLKTPLPVIAGGGPPIKVRTPVIPEDMKKYLAIQKTKYEKALRTYKPSPHFKDWVVISCIILTVHLVGLFLMCYPEKILTLGEICIYLKMRCHLFLSTFIPFLSRPSDSFPPPEVLFFYGVVLISIAILASPRFIPLNVLKGAAPVLYILALLELATILISVSCCNFALALYCGVIYVPLVMFLGVCRPSLCRVWFVTYPVFVLFFNVVVYMNVMFPEEGFLYSCSRGFEVTQQAIVSSLEQSMIYGNLVFDVVIGALLPNWMCFWIVAFAKFSAKNDSLK</sequence>
<accession>A0AA38M8T7</accession>
<dbReference type="GO" id="GO:0042765">
    <property type="term" value="C:GPI-anchor transamidase complex"/>
    <property type="evidence" value="ECO:0007669"/>
    <property type="project" value="InterPro"/>
</dbReference>
<feature type="transmembrane region" description="Helical" evidence="1">
    <location>
        <begin position="555"/>
        <end position="574"/>
    </location>
</feature>
<feature type="transmembrane region" description="Helical" evidence="1">
    <location>
        <begin position="389"/>
        <end position="411"/>
    </location>
</feature>
<dbReference type="InterPro" id="IPR007246">
    <property type="entry name" value="Gaa1"/>
</dbReference>
<feature type="transmembrane region" description="Helical" evidence="1">
    <location>
        <begin position="529"/>
        <end position="548"/>
    </location>
</feature>
<protein>
    <recommendedName>
        <fullName evidence="4">Glycosylphosphatidylinositol anchor attachment 1 protein</fullName>
    </recommendedName>
</protein>
<gene>
    <name evidence="2" type="ORF">Zmor_024485</name>
</gene>
<feature type="transmembrane region" description="Helical" evidence="1">
    <location>
        <begin position="662"/>
        <end position="684"/>
    </location>
</feature>
<reference evidence="2" key="1">
    <citation type="journal article" date="2023" name="G3 (Bethesda)">
        <title>Whole genome assemblies of Zophobas morio and Tenebrio molitor.</title>
        <authorList>
            <person name="Kaur S."/>
            <person name="Stinson S.A."/>
            <person name="diCenzo G.C."/>
        </authorList>
    </citation>
    <scope>NUCLEOTIDE SEQUENCE</scope>
    <source>
        <strain evidence="2">QUZm001</strain>
    </source>
</reference>
<dbReference type="EMBL" id="JALNTZ010000007">
    <property type="protein sequence ID" value="KAJ3646927.1"/>
    <property type="molecule type" value="Genomic_DNA"/>
</dbReference>
<evidence type="ECO:0000313" key="3">
    <source>
        <dbReference type="Proteomes" id="UP001168821"/>
    </source>
</evidence>
<dbReference type="AlphaFoldDB" id="A0AA38M8T7"/>
<feature type="transmembrane region" description="Helical" evidence="1">
    <location>
        <begin position="580"/>
        <end position="600"/>
    </location>
</feature>
<feature type="transmembrane region" description="Helical" evidence="1">
    <location>
        <begin position="467"/>
        <end position="487"/>
    </location>
</feature>
<dbReference type="Pfam" id="PF04114">
    <property type="entry name" value="Gaa1"/>
    <property type="match status" value="1"/>
</dbReference>
<name>A0AA38M8T7_9CUCU</name>
<dbReference type="Proteomes" id="UP001168821">
    <property type="component" value="Unassembled WGS sequence"/>
</dbReference>
<evidence type="ECO:0008006" key="4">
    <source>
        <dbReference type="Google" id="ProtNLM"/>
    </source>
</evidence>
<feature type="transmembrane region" description="Helical" evidence="1">
    <location>
        <begin position="499"/>
        <end position="517"/>
    </location>
</feature>
<keyword evidence="1" id="KW-0812">Transmembrane</keyword>
<organism evidence="2 3">
    <name type="scientific">Zophobas morio</name>
    <dbReference type="NCBI Taxonomy" id="2755281"/>
    <lineage>
        <taxon>Eukaryota</taxon>
        <taxon>Metazoa</taxon>
        <taxon>Ecdysozoa</taxon>
        <taxon>Arthropoda</taxon>
        <taxon>Hexapoda</taxon>
        <taxon>Insecta</taxon>
        <taxon>Pterygota</taxon>
        <taxon>Neoptera</taxon>
        <taxon>Endopterygota</taxon>
        <taxon>Coleoptera</taxon>
        <taxon>Polyphaga</taxon>
        <taxon>Cucujiformia</taxon>
        <taxon>Tenebrionidae</taxon>
        <taxon>Zophobas</taxon>
    </lineage>
</organism>
<comment type="caution">
    <text evidence="2">The sequence shown here is derived from an EMBL/GenBank/DDBJ whole genome shotgun (WGS) entry which is preliminary data.</text>
</comment>
<dbReference type="GO" id="GO:0016255">
    <property type="term" value="P:attachment of GPI anchor to protein"/>
    <property type="evidence" value="ECO:0007669"/>
    <property type="project" value="TreeGrafter"/>
</dbReference>
<feature type="transmembrane region" description="Helical" evidence="1">
    <location>
        <begin position="607"/>
        <end position="627"/>
    </location>
</feature>
<dbReference type="Gene3D" id="3.40.630.10">
    <property type="entry name" value="Zn peptidases"/>
    <property type="match status" value="1"/>
</dbReference>
<dbReference type="PANTHER" id="PTHR13304:SF0">
    <property type="entry name" value="GLYCOSYLPHOSPHATIDYLINOSITOL ANCHOR ATTACHMENT 1 PROTEIN"/>
    <property type="match status" value="1"/>
</dbReference>
<keyword evidence="1" id="KW-0472">Membrane</keyword>
<evidence type="ECO:0000256" key="1">
    <source>
        <dbReference type="SAM" id="Phobius"/>
    </source>
</evidence>